<dbReference type="InterPro" id="IPR029074">
    <property type="entry name" value="Imm49"/>
</dbReference>
<sequence>MFIPMHEVDDEFMSAMPQRVKLSTIGLPRLLEETKTNIASLNILSTVAICTAEFNYLVDAKSPAVLQSLEISRQALNALFACATSITSATVVQLGNGEPVTLMGKPDESSIDVADWQEAFNLNLIFRDWNEIHKLCNVPTELLRASSTGSADHHYLYKDALCAYIKGEPNVIDLIHAALEATDPTRPDVDNVSYTLTNSVPNIALLMYVVSKDVRFEEGMQNALQKHRQYLGESKENAHNFGGFIATDLLALAVLGMNAGLRFEVESPYLPMYLIKNEPVNTASPNAVMRMLHALKAYCHSIFTRISQATQGR</sequence>
<proteinExistence type="predicted"/>
<evidence type="ECO:0000313" key="1">
    <source>
        <dbReference type="EMBL" id="MBC3909596.1"/>
    </source>
</evidence>
<dbReference type="RefSeq" id="WP_186955123.1">
    <property type="nucleotide sequence ID" value="NZ_JACOFX010000011.1"/>
</dbReference>
<dbReference type="Pfam" id="PF15575">
    <property type="entry name" value="Imm49"/>
    <property type="match status" value="1"/>
</dbReference>
<dbReference type="Proteomes" id="UP000646911">
    <property type="component" value="Unassembled WGS sequence"/>
</dbReference>
<keyword evidence="2" id="KW-1185">Reference proteome</keyword>
<name>A0ABR6ZDD4_9BURK</name>
<reference evidence="1 2" key="1">
    <citation type="submission" date="2020-08" db="EMBL/GenBank/DDBJ databases">
        <title>Novel species isolated from subtropical streams in China.</title>
        <authorList>
            <person name="Lu H."/>
        </authorList>
    </citation>
    <scope>NUCLEOTIDE SEQUENCE [LARGE SCALE GENOMIC DNA]</scope>
    <source>
        <strain evidence="1 2">NL8W</strain>
    </source>
</reference>
<protein>
    <submittedName>
        <fullName evidence="1">Immunity 49 family protein</fullName>
    </submittedName>
</protein>
<dbReference type="EMBL" id="JACOFX010000011">
    <property type="protein sequence ID" value="MBC3909596.1"/>
    <property type="molecule type" value="Genomic_DNA"/>
</dbReference>
<accession>A0ABR6ZDD4</accession>
<gene>
    <name evidence="1" type="ORF">H8L47_18695</name>
</gene>
<organism evidence="1 2">
    <name type="scientific">Undibacterium umbellatum</name>
    <dbReference type="NCBI Taxonomy" id="2762300"/>
    <lineage>
        <taxon>Bacteria</taxon>
        <taxon>Pseudomonadati</taxon>
        <taxon>Pseudomonadota</taxon>
        <taxon>Betaproteobacteria</taxon>
        <taxon>Burkholderiales</taxon>
        <taxon>Oxalobacteraceae</taxon>
        <taxon>Undibacterium</taxon>
    </lineage>
</organism>
<comment type="caution">
    <text evidence="1">The sequence shown here is derived from an EMBL/GenBank/DDBJ whole genome shotgun (WGS) entry which is preliminary data.</text>
</comment>
<evidence type="ECO:0000313" key="2">
    <source>
        <dbReference type="Proteomes" id="UP000646911"/>
    </source>
</evidence>